<evidence type="ECO:0000313" key="3">
    <source>
        <dbReference type="Proteomes" id="UP000245423"/>
    </source>
</evidence>
<proteinExistence type="predicted"/>
<dbReference type="EMBL" id="LT669839">
    <property type="protein sequence ID" value="SHD77382.1"/>
    <property type="molecule type" value="Genomic_DNA"/>
</dbReference>
<keyword evidence="3" id="KW-1185">Reference proteome</keyword>
<dbReference type="OrthoDB" id="2867419at2"/>
<dbReference type="Proteomes" id="UP000245423">
    <property type="component" value="Chromosome 1"/>
</dbReference>
<reference evidence="2 3" key="1">
    <citation type="submission" date="2016-11" db="EMBL/GenBank/DDBJ databases">
        <authorList>
            <person name="Manzoor S."/>
        </authorList>
    </citation>
    <scope>NUCLEOTIDE SEQUENCE [LARGE SCALE GENOMIC DNA]</scope>
    <source>
        <strain evidence="2">Clostridium ultunense strain Esp</strain>
    </source>
</reference>
<name>A0A1M4PS84_9FIRM</name>
<dbReference type="EMBL" id="LT669839">
    <property type="protein sequence ID" value="SHD78356.1"/>
    <property type="molecule type" value="Genomic_DNA"/>
</dbReference>
<dbReference type="RefSeq" id="WP_097677636.1">
    <property type="nucleotide sequence ID" value="NZ_LT669839.1"/>
</dbReference>
<organism evidence="2 3">
    <name type="scientific">[Clostridium] ultunense Esp</name>
    <dbReference type="NCBI Taxonomy" id="1288971"/>
    <lineage>
        <taxon>Bacteria</taxon>
        <taxon>Bacillati</taxon>
        <taxon>Bacillota</taxon>
        <taxon>Tissierellia</taxon>
        <taxon>Tissierellales</taxon>
        <taxon>Tepidimicrobiaceae</taxon>
        <taxon>Schnuerera</taxon>
    </lineage>
</organism>
<gene>
    <name evidence="1" type="ORF">CUESP1_2025</name>
    <name evidence="2" type="ORF">CUESP1_3028</name>
</gene>
<evidence type="ECO:0000313" key="1">
    <source>
        <dbReference type="EMBL" id="SHD77382.1"/>
    </source>
</evidence>
<dbReference type="AlphaFoldDB" id="A0A1M4PS84"/>
<protein>
    <submittedName>
        <fullName evidence="2">AAA ATPase</fullName>
    </submittedName>
</protein>
<sequence>MNEVFTPSALTAIHTITGGILRSINNIAIASLMYSTVRKMQVVNEETVYQANIETGI</sequence>
<evidence type="ECO:0000313" key="2">
    <source>
        <dbReference type="EMBL" id="SHD78356.1"/>
    </source>
</evidence>
<accession>A0A1M4PS84</accession>